<dbReference type="Gene3D" id="1.10.220.150">
    <property type="entry name" value="Arf GTPase activating protein"/>
    <property type="match status" value="1"/>
</dbReference>
<dbReference type="Pfam" id="PF00788">
    <property type="entry name" value="RA"/>
    <property type="match status" value="1"/>
</dbReference>
<evidence type="ECO:0000256" key="5">
    <source>
        <dbReference type="ARBA" id="ARBA00022737"/>
    </source>
</evidence>
<dbReference type="SUPFAM" id="SSF50729">
    <property type="entry name" value="PH domain-like"/>
    <property type="match status" value="3"/>
</dbReference>
<feature type="domain" description="PH" evidence="7">
    <location>
        <begin position="564"/>
        <end position="656"/>
    </location>
</feature>
<feature type="domain" description="PH" evidence="7">
    <location>
        <begin position="142"/>
        <end position="216"/>
    </location>
</feature>
<keyword evidence="5" id="KW-0677">Repeat</keyword>
<dbReference type="PROSITE" id="PS50105">
    <property type="entry name" value="SAM_DOMAIN"/>
    <property type="match status" value="1"/>
</dbReference>
<dbReference type="Gene3D" id="2.30.29.30">
    <property type="entry name" value="Pleckstrin-homology domain (PH domain)/Phosphotyrosine-binding domain (PTB)"/>
    <property type="match status" value="3"/>
</dbReference>
<dbReference type="GO" id="GO:0005547">
    <property type="term" value="F:phosphatidylinositol-3,4,5-trisphosphate binding"/>
    <property type="evidence" value="ECO:0007669"/>
    <property type="project" value="InterPro"/>
</dbReference>
<feature type="domain" description="SAM" evidence="8">
    <location>
        <begin position="6"/>
        <end position="70"/>
    </location>
</feature>
<dbReference type="SMART" id="SM00105">
    <property type="entry name" value="ArfGap"/>
    <property type="match status" value="1"/>
</dbReference>
<dbReference type="Proteomes" id="UP000694428">
    <property type="component" value="Unplaced"/>
</dbReference>
<dbReference type="Pfam" id="PF01412">
    <property type="entry name" value="ArfGap"/>
    <property type="match status" value="1"/>
</dbReference>
<dbReference type="InterPro" id="IPR037278">
    <property type="entry name" value="ARFGAP/RecO"/>
</dbReference>
<dbReference type="GO" id="GO:0007165">
    <property type="term" value="P:signal transduction"/>
    <property type="evidence" value="ECO:0007669"/>
    <property type="project" value="InterPro"/>
</dbReference>
<dbReference type="InterPro" id="IPR038508">
    <property type="entry name" value="ArfGAP_dom_sf"/>
</dbReference>
<evidence type="ECO:0000256" key="1">
    <source>
        <dbReference type="ARBA" id="ARBA00004496"/>
    </source>
</evidence>
<dbReference type="AlphaFoldDB" id="A0A8C9EHI7"/>
<feature type="domain" description="Rho-GAP" evidence="11">
    <location>
        <begin position="660"/>
        <end position="841"/>
    </location>
</feature>
<feature type="domain" description="Ras-associating" evidence="10">
    <location>
        <begin position="870"/>
        <end position="963"/>
    </location>
</feature>
<dbReference type="SUPFAM" id="SSF47769">
    <property type="entry name" value="SAM/Pointed domain"/>
    <property type="match status" value="1"/>
</dbReference>
<feature type="domain" description="Arf-GAP" evidence="9">
    <location>
        <begin position="318"/>
        <end position="447"/>
    </location>
</feature>
<dbReference type="CDD" id="cd04385">
    <property type="entry name" value="RhoGAP_ARAP"/>
    <property type="match status" value="1"/>
</dbReference>
<keyword evidence="3" id="KW-0963">Cytoplasm</keyword>
<dbReference type="InterPro" id="IPR001164">
    <property type="entry name" value="ArfGAP_dom"/>
</dbReference>
<dbReference type="InterPro" id="IPR000159">
    <property type="entry name" value="RA_dom"/>
</dbReference>
<dbReference type="GO" id="GO:0005096">
    <property type="term" value="F:GTPase activator activity"/>
    <property type="evidence" value="ECO:0007669"/>
    <property type="project" value="UniProtKB-KW"/>
</dbReference>
<evidence type="ECO:0000256" key="3">
    <source>
        <dbReference type="ARBA" id="ARBA00022490"/>
    </source>
</evidence>
<accession>A0A8C9EHI7</accession>
<dbReference type="InterPro" id="IPR029071">
    <property type="entry name" value="Ubiquitin-like_domsf"/>
</dbReference>
<reference evidence="12" key="1">
    <citation type="submission" date="2025-08" db="UniProtKB">
        <authorList>
            <consortium name="Ensembl"/>
        </authorList>
    </citation>
    <scope>IDENTIFICATION</scope>
</reference>
<dbReference type="PROSITE" id="PS50115">
    <property type="entry name" value="ARFGAP"/>
    <property type="match status" value="1"/>
</dbReference>
<dbReference type="Ensembl" id="ENSPSTT00000000751.1">
    <property type="protein sequence ID" value="ENSPSTP00000000715.1"/>
    <property type="gene ID" value="ENSPSTG00000000439.1"/>
</dbReference>
<organism evidence="12 13">
    <name type="scientific">Pavo cristatus</name>
    <name type="common">Indian peafowl</name>
    <name type="synonym">Blue peafowl</name>
    <dbReference type="NCBI Taxonomy" id="9049"/>
    <lineage>
        <taxon>Eukaryota</taxon>
        <taxon>Metazoa</taxon>
        <taxon>Chordata</taxon>
        <taxon>Craniata</taxon>
        <taxon>Vertebrata</taxon>
        <taxon>Euteleostomi</taxon>
        <taxon>Archelosauria</taxon>
        <taxon>Archosauria</taxon>
        <taxon>Dinosauria</taxon>
        <taxon>Saurischia</taxon>
        <taxon>Theropoda</taxon>
        <taxon>Coelurosauria</taxon>
        <taxon>Aves</taxon>
        <taxon>Neognathae</taxon>
        <taxon>Galloanserae</taxon>
        <taxon>Galliformes</taxon>
        <taxon>Phasianidae</taxon>
        <taxon>Phasianinae</taxon>
        <taxon>Pavo</taxon>
    </lineage>
</organism>
<feature type="domain" description="PH" evidence="7">
    <location>
        <begin position="232"/>
        <end position="321"/>
    </location>
</feature>
<reference evidence="12" key="2">
    <citation type="submission" date="2025-09" db="UniProtKB">
        <authorList>
            <consortium name="Ensembl"/>
        </authorList>
    </citation>
    <scope>IDENTIFICATION</scope>
</reference>
<evidence type="ECO:0000313" key="12">
    <source>
        <dbReference type="Ensembl" id="ENSPSTP00000000715.1"/>
    </source>
</evidence>
<protein>
    <submittedName>
        <fullName evidence="12">ArfGAP with RhoGAP domain, ankyrin repeat and PH domain 3</fullName>
    </submittedName>
</protein>
<dbReference type="InterPro" id="IPR037858">
    <property type="entry name" value="RhoGAP_ARAP"/>
</dbReference>
<dbReference type="SUPFAM" id="SSF48350">
    <property type="entry name" value="GTPase activation domain, GAP"/>
    <property type="match status" value="1"/>
</dbReference>
<evidence type="ECO:0000259" key="7">
    <source>
        <dbReference type="PROSITE" id="PS50003"/>
    </source>
</evidence>
<dbReference type="SUPFAM" id="SSF54236">
    <property type="entry name" value="Ubiquitin-like"/>
    <property type="match status" value="1"/>
</dbReference>
<dbReference type="Pfam" id="PF07647">
    <property type="entry name" value="SAM_2"/>
    <property type="match status" value="1"/>
</dbReference>
<dbReference type="Pfam" id="PF00620">
    <property type="entry name" value="RhoGAP"/>
    <property type="match status" value="1"/>
</dbReference>
<dbReference type="Gene3D" id="1.10.150.50">
    <property type="entry name" value="Transcription Factor, Ets-1"/>
    <property type="match status" value="1"/>
</dbReference>
<dbReference type="Pfam" id="PF00169">
    <property type="entry name" value="PH"/>
    <property type="match status" value="2"/>
</dbReference>
<proteinExistence type="predicted"/>
<evidence type="ECO:0000313" key="13">
    <source>
        <dbReference type="Proteomes" id="UP000694428"/>
    </source>
</evidence>
<dbReference type="SMART" id="SM00324">
    <property type="entry name" value="RhoGAP"/>
    <property type="match status" value="1"/>
</dbReference>
<keyword evidence="4" id="KW-0597">Phosphoprotein</keyword>
<keyword evidence="6" id="KW-0863">Zinc-finger</keyword>
<name>A0A8C9EHI7_PAVCR</name>
<dbReference type="Gene3D" id="1.10.555.10">
    <property type="entry name" value="Rho GTPase activation protein"/>
    <property type="match status" value="1"/>
</dbReference>
<evidence type="ECO:0000259" key="11">
    <source>
        <dbReference type="PROSITE" id="PS50238"/>
    </source>
</evidence>
<dbReference type="InterPro" id="IPR001849">
    <property type="entry name" value="PH_domain"/>
</dbReference>
<keyword evidence="6" id="KW-0862">Zinc</keyword>
<dbReference type="SMART" id="SM00233">
    <property type="entry name" value="PH"/>
    <property type="match status" value="3"/>
</dbReference>
<evidence type="ECO:0000256" key="2">
    <source>
        <dbReference type="ARBA" id="ARBA00022468"/>
    </source>
</evidence>
<evidence type="ECO:0000256" key="4">
    <source>
        <dbReference type="ARBA" id="ARBA00022553"/>
    </source>
</evidence>
<dbReference type="InterPro" id="IPR052227">
    <property type="entry name" value="Arf-Rho-GAP_ANK-PH_domain"/>
</dbReference>
<keyword evidence="13" id="KW-1185">Reference proteome</keyword>
<dbReference type="GO" id="GO:0005737">
    <property type="term" value="C:cytoplasm"/>
    <property type="evidence" value="ECO:0007669"/>
    <property type="project" value="UniProtKB-SubCell"/>
</dbReference>
<dbReference type="PRINTS" id="PR00405">
    <property type="entry name" value="REVINTRACTNG"/>
</dbReference>
<sequence>MSSPCTPDSDIADWLASIHLERYRDLFKQHGFHLARDVAALDNKQLQQLGITATGHRKRILNLAEKTRLLGGPHPRVPQMGEDATKAEPGAATDAFGMQQCIIHLWLLVLQMWGLCAAVGHLEDHLSPNSPFFCLVNRNYVFQRRYIRFDGKNLMYFSSEKEPYPKGVIPLSVIEMVRSTKDNKFQVVTSHRIFVFRAENEAQRNEWCSTLQQKVTDQHLLGTRPRPPNTAHCQKSGTLELKGQKSKVFAVLSLPEMWLYKSEQFFKMGIGICMIEMRGSTIREAKNRTFELITPSKIFSFVAESEREKREWMEALQEAIAETLYDYEVAEKIWSNKANRYCADCWAQSPDWASINLCVVICKQCAGQHRSLGSNISKVQSLKLDTSVWSNEILFIVLGNDRANRFWAARIPATEVLHPDASTEQRRDFISRKYRDGRYRLPHPHYASHEDVLQALCTAVAGPGLLKTILQFFSAAEAGLAADPTAHEVAPVAEPWWDLESKRNHAGNSIPFSMGQRHWKGELGSAHAAVPILAQAEPCLPHLTSCFIPQWFTPVSCHCLLGYEFQRVGQLRYKCMLNPERWQRAFFILQKAHLFICPAEEDGAEDSINLRRLQELKTPEKKEMLVLVEMGRTFYLQGLSRADTAAWYADIQASAGGRGNALRDQQLSRGDIPIIVDSCIAFITQYGLRHEGIYRKNGAKSRIKVLMEEFRRDARNVKLRISDNFIEDVTDVLKRFFRELEDPVFTLELHPQWKEAAAISSKPQRLERYKELIHRLPRLNRKTLAALIGHLYRVQKCADLNQMSTKNLSLLFAPSLFQTDGKGEHEVKVMEDLIDNYVTIFNIDEDQVSQMELENSLITTWKDTQLSQAGDLIIEVYLEQKLPDCCVTLKVSPTMTAEELTNQVLEMRNVAASLDIWLTFEVLENGELERPLHPKEKVLEQALQWCKLPEPSAAYLLVRKVPIGEGSCLFTGTPKCGLLKCREEPPKLLGNKFLERYFVIRDRQLLLLKEKRVWRGHNGAREVVRGTLGTVVALGWPQWSAGLSVCRVLSRSVSGRWM</sequence>
<keyword evidence="2" id="KW-0343">GTPase activation</keyword>
<dbReference type="GO" id="GO:0008270">
    <property type="term" value="F:zinc ion binding"/>
    <property type="evidence" value="ECO:0007669"/>
    <property type="project" value="UniProtKB-KW"/>
</dbReference>
<dbReference type="PANTHER" id="PTHR45899">
    <property type="entry name" value="RHO GTPASE ACTIVATING PROTEIN AT 15B, ISOFORM C"/>
    <property type="match status" value="1"/>
</dbReference>
<comment type="subcellular location">
    <subcellularLocation>
        <location evidence="1">Cytoplasm</location>
    </subcellularLocation>
</comment>
<dbReference type="Gene3D" id="3.10.20.90">
    <property type="entry name" value="Phosphatidylinositol 3-kinase Catalytic Subunit, Chain A, domain 1"/>
    <property type="match status" value="1"/>
</dbReference>
<keyword evidence="6" id="KW-0479">Metal-binding</keyword>
<dbReference type="InterPro" id="IPR001660">
    <property type="entry name" value="SAM"/>
</dbReference>
<evidence type="ECO:0000259" key="9">
    <source>
        <dbReference type="PROSITE" id="PS50115"/>
    </source>
</evidence>
<dbReference type="CDD" id="cd17228">
    <property type="entry name" value="RA_ARAP3"/>
    <property type="match status" value="1"/>
</dbReference>
<dbReference type="PROSITE" id="PS50200">
    <property type="entry name" value="RA"/>
    <property type="match status" value="1"/>
</dbReference>
<dbReference type="SMART" id="SM00454">
    <property type="entry name" value="SAM"/>
    <property type="match status" value="1"/>
</dbReference>
<dbReference type="PANTHER" id="PTHR45899:SF4">
    <property type="entry name" value="ARF-GAP WITH RHO-GAP DOMAIN, ANK REPEAT AND PH DOMAIN-CONTAINING PROTEIN 3"/>
    <property type="match status" value="1"/>
</dbReference>
<dbReference type="InterPro" id="IPR008936">
    <property type="entry name" value="Rho_GTPase_activation_prot"/>
</dbReference>
<dbReference type="SUPFAM" id="SSF57863">
    <property type="entry name" value="ArfGap/RecO-like zinc finger"/>
    <property type="match status" value="1"/>
</dbReference>
<evidence type="ECO:0000259" key="10">
    <source>
        <dbReference type="PROSITE" id="PS50200"/>
    </source>
</evidence>
<evidence type="ECO:0000259" key="8">
    <source>
        <dbReference type="PROSITE" id="PS50105"/>
    </source>
</evidence>
<evidence type="ECO:0000256" key="6">
    <source>
        <dbReference type="PROSITE-ProRule" id="PRU00288"/>
    </source>
</evidence>
<dbReference type="InterPro" id="IPR013761">
    <property type="entry name" value="SAM/pointed_sf"/>
</dbReference>
<dbReference type="PROSITE" id="PS50003">
    <property type="entry name" value="PH_DOMAIN"/>
    <property type="match status" value="3"/>
</dbReference>
<dbReference type="PROSITE" id="PS50238">
    <property type="entry name" value="RHOGAP"/>
    <property type="match status" value="1"/>
</dbReference>
<dbReference type="InterPro" id="IPR000198">
    <property type="entry name" value="RhoGAP_dom"/>
</dbReference>
<dbReference type="InterPro" id="IPR011993">
    <property type="entry name" value="PH-like_dom_sf"/>
</dbReference>